<dbReference type="EMBL" id="LR031572">
    <property type="protein sequence ID" value="VDC83536.1"/>
    <property type="molecule type" value="Genomic_DNA"/>
</dbReference>
<sequence>MLQLNQKQWTIEDRLLATTSTSSSLQKLFRLLPPILTEAPPVARQETSLPETTASEAQPEETSSVPATKVISLVIQYMLCKDEMRLISA</sequence>
<protein>
    <submittedName>
        <fullName evidence="2">Uncharacterized protein</fullName>
    </submittedName>
</protein>
<name>A0A3P5ZS32_BRACM</name>
<feature type="region of interest" description="Disordered" evidence="1">
    <location>
        <begin position="40"/>
        <end position="65"/>
    </location>
</feature>
<evidence type="ECO:0000256" key="1">
    <source>
        <dbReference type="SAM" id="MobiDB-lite"/>
    </source>
</evidence>
<proteinExistence type="predicted"/>
<accession>A0A3P5ZS32</accession>
<dbReference type="AlphaFoldDB" id="A0A3P5ZS32"/>
<feature type="compositionally biased region" description="Polar residues" evidence="1">
    <location>
        <begin position="45"/>
        <end position="65"/>
    </location>
</feature>
<organism evidence="2">
    <name type="scientific">Brassica campestris</name>
    <name type="common">Field mustard</name>
    <dbReference type="NCBI Taxonomy" id="3711"/>
    <lineage>
        <taxon>Eukaryota</taxon>
        <taxon>Viridiplantae</taxon>
        <taxon>Streptophyta</taxon>
        <taxon>Embryophyta</taxon>
        <taxon>Tracheophyta</taxon>
        <taxon>Spermatophyta</taxon>
        <taxon>Magnoliopsida</taxon>
        <taxon>eudicotyledons</taxon>
        <taxon>Gunneridae</taxon>
        <taxon>Pentapetalae</taxon>
        <taxon>rosids</taxon>
        <taxon>malvids</taxon>
        <taxon>Brassicales</taxon>
        <taxon>Brassicaceae</taxon>
        <taxon>Brassiceae</taxon>
        <taxon>Brassica</taxon>
    </lineage>
</organism>
<gene>
    <name evidence="2" type="ORF">BRAA03T14754Z</name>
</gene>
<evidence type="ECO:0000313" key="2">
    <source>
        <dbReference type="EMBL" id="VDC83536.1"/>
    </source>
</evidence>
<reference evidence="2" key="1">
    <citation type="submission" date="2018-11" db="EMBL/GenBank/DDBJ databases">
        <authorList>
            <consortium name="Genoscope - CEA"/>
            <person name="William W."/>
        </authorList>
    </citation>
    <scope>NUCLEOTIDE SEQUENCE</scope>
</reference>